<dbReference type="RefSeq" id="WP_009135100.1">
    <property type="nucleotide sequence ID" value="NZ_CP102250.1"/>
</dbReference>
<organism evidence="3 4">
    <name type="scientific">Alistipes indistinctus YIT 12060</name>
    <dbReference type="NCBI Taxonomy" id="742725"/>
    <lineage>
        <taxon>Bacteria</taxon>
        <taxon>Pseudomonadati</taxon>
        <taxon>Bacteroidota</taxon>
        <taxon>Bacteroidia</taxon>
        <taxon>Bacteroidales</taxon>
        <taxon>Rikenellaceae</taxon>
        <taxon>Alistipes</taxon>
    </lineage>
</organism>
<dbReference type="OrthoDB" id="9790659at2"/>
<feature type="transmembrane region" description="Helical" evidence="2">
    <location>
        <begin position="123"/>
        <end position="144"/>
    </location>
</feature>
<dbReference type="PATRIC" id="fig|742725.3.peg.2362"/>
<dbReference type="GeneID" id="92817039"/>
<dbReference type="NCBIfam" id="TIGR00341">
    <property type="entry name" value="TIGR00341 family protein"/>
    <property type="match status" value="1"/>
</dbReference>
<dbReference type="PANTHER" id="PTHR20992">
    <property type="entry name" value="AT15442P-RELATED"/>
    <property type="match status" value="1"/>
</dbReference>
<keyword evidence="2" id="KW-0812">Transmembrane</keyword>
<comment type="caution">
    <text evidence="3">The sequence shown here is derived from an EMBL/GenBank/DDBJ whole genome shotgun (WGS) entry which is preliminary data.</text>
</comment>
<dbReference type="Proteomes" id="UP000006008">
    <property type="component" value="Unassembled WGS sequence"/>
</dbReference>
<feature type="transmembrane region" description="Helical" evidence="2">
    <location>
        <begin position="184"/>
        <end position="206"/>
    </location>
</feature>
<keyword evidence="4" id="KW-1185">Reference proteome</keyword>
<evidence type="ECO:0000313" key="4">
    <source>
        <dbReference type="Proteomes" id="UP000006008"/>
    </source>
</evidence>
<dbReference type="Pfam" id="PF04087">
    <property type="entry name" value="DUF389"/>
    <property type="match status" value="1"/>
</dbReference>
<dbReference type="eggNOG" id="COG1808">
    <property type="taxonomic scope" value="Bacteria"/>
</dbReference>
<accession>G5HBI4</accession>
<evidence type="ECO:0000256" key="1">
    <source>
        <dbReference type="SAM" id="MobiDB-lite"/>
    </source>
</evidence>
<keyword evidence="2" id="KW-1133">Transmembrane helix</keyword>
<evidence type="ECO:0000256" key="2">
    <source>
        <dbReference type="SAM" id="Phobius"/>
    </source>
</evidence>
<feature type="region of interest" description="Disordered" evidence="1">
    <location>
        <begin position="1"/>
        <end position="29"/>
    </location>
</feature>
<dbReference type="PANTHER" id="PTHR20992:SF9">
    <property type="entry name" value="AT15442P-RELATED"/>
    <property type="match status" value="1"/>
</dbReference>
<feature type="transmembrane region" description="Helical" evidence="2">
    <location>
        <begin position="258"/>
        <end position="277"/>
    </location>
</feature>
<feature type="transmembrane region" description="Helical" evidence="2">
    <location>
        <begin position="64"/>
        <end position="82"/>
    </location>
</feature>
<keyword evidence="2" id="KW-0472">Membrane</keyword>
<feature type="transmembrane region" description="Helical" evidence="2">
    <location>
        <begin position="212"/>
        <end position="238"/>
    </location>
</feature>
<proteinExistence type="predicted"/>
<evidence type="ECO:0008006" key="5">
    <source>
        <dbReference type="Google" id="ProtNLM"/>
    </source>
</evidence>
<gene>
    <name evidence="3" type="ORF">HMPREF9450_02294</name>
</gene>
<feature type="transmembrane region" description="Helical" evidence="2">
    <location>
        <begin position="150"/>
        <end position="172"/>
    </location>
</feature>
<dbReference type="InterPro" id="IPR005240">
    <property type="entry name" value="DUF389"/>
</dbReference>
<sequence>MTATEEKNTTGNSGGSGAEANPTSSPSWRGFRRFVRGRFDLSEDKASESEVIENIRKGIEFKGTNLWVLVFATFIASLGLNVNSTAVIIGAMLISPLMGPIMGIGLSVGINDFELMKRSLRNFGFMVLVSIATSTFYFVISPLSNAQSELLARTVPTTYDVLIALFGGLAGIVAQSRKDRTSTVIPGVAIATALMPPLCTAGFGLATLQFKYFIGAFYLFFINTVFIAIATYMVVRFLKYEKHSFLDSKKERKVRRSMVLIVLVTLIPSVVIGYRIVKRSVFEANADRYVATVMKFPQAQVVDYSRMLRADGSSYIDVVLVGEPVSEDAIDNARLQMSGYGLLGTELIVHQAGERGTDDLSMLSSGYRDLLSEKNRRIDELLQRVSTLKNDSLPAREMSREIAALLPGTTRAFVSREMTYTAEGAVADTIVVCLLQNDRKLTADERGRIEKWLQTRTGTQKIKLYLENGL</sequence>
<evidence type="ECO:0000313" key="3">
    <source>
        <dbReference type="EMBL" id="EHB91211.1"/>
    </source>
</evidence>
<dbReference type="AlphaFoldDB" id="G5HBI4"/>
<dbReference type="EMBL" id="ADLD01000014">
    <property type="protein sequence ID" value="EHB91211.1"/>
    <property type="molecule type" value="Genomic_DNA"/>
</dbReference>
<name>G5HBI4_9BACT</name>
<protein>
    <recommendedName>
        <fullName evidence="5">TIGR00341 family protein</fullName>
    </recommendedName>
</protein>
<dbReference type="STRING" id="742725.HMPREF9450_02294"/>
<feature type="transmembrane region" description="Helical" evidence="2">
    <location>
        <begin position="88"/>
        <end position="111"/>
    </location>
</feature>
<reference evidence="3 4" key="1">
    <citation type="submission" date="2011-08" db="EMBL/GenBank/DDBJ databases">
        <title>The Genome Sequence of Alistipes indistinctus YIT 12060.</title>
        <authorList>
            <consortium name="The Broad Institute Genome Sequencing Platform"/>
            <person name="Earl A."/>
            <person name="Ward D."/>
            <person name="Feldgarden M."/>
            <person name="Gevers D."/>
            <person name="Morotomi M."/>
            <person name="Young S.K."/>
            <person name="Zeng Q."/>
            <person name="Gargeya S."/>
            <person name="Fitzgerald M."/>
            <person name="Haas B."/>
            <person name="Abouelleil A."/>
            <person name="Alvarado L."/>
            <person name="Arachchi H.M."/>
            <person name="Berlin A."/>
            <person name="Brown A."/>
            <person name="Chapman S.B."/>
            <person name="Chen Z."/>
            <person name="Dunbar C."/>
            <person name="Freedman E."/>
            <person name="Gearin G."/>
            <person name="Gellesch M."/>
            <person name="Goldberg J."/>
            <person name="Griggs A."/>
            <person name="Gujja S."/>
            <person name="Heiman D."/>
            <person name="Howarth C."/>
            <person name="Larson L."/>
            <person name="Lui A."/>
            <person name="MacDonald P.J.P."/>
            <person name="Montmayeur A."/>
            <person name="Murphy C."/>
            <person name="Neiman D."/>
            <person name="Pearson M."/>
            <person name="Priest M."/>
            <person name="Roberts A."/>
            <person name="Saif S."/>
            <person name="Shea T."/>
            <person name="Shenoy N."/>
            <person name="Sisk P."/>
            <person name="Stolte C."/>
            <person name="Sykes S."/>
            <person name="Wortman J."/>
            <person name="Nusbaum C."/>
            <person name="Birren B."/>
        </authorList>
    </citation>
    <scope>NUCLEOTIDE SEQUENCE [LARGE SCALE GENOMIC DNA]</scope>
    <source>
        <strain evidence="3 4">YIT 12060</strain>
    </source>
</reference>
<dbReference type="HOGENOM" id="CLU_032897_0_0_10"/>